<accession>A0A0A1TD74</accession>
<gene>
    <name evidence="4" type="ORF">VHEMI08338</name>
</gene>
<dbReference type="EMBL" id="CDHN01000005">
    <property type="protein sequence ID" value="CEJ92704.1"/>
    <property type="molecule type" value="Genomic_DNA"/>
</dbReference>
<dbReference type="AlphaFoldDB" id="A0A0A1TD74"/>
<proteinExistence type="predicted"/>
<dbReference type="PANTHER" id="PTHR10545:SF29">
    <property type="entry name" value="GH14572P-RELATED"/>
    <property type="match status" value="1"/>
</dbReference>
<dbReference type="STRING" id="1531966.A0A0A1TD74"/>
<dbReference type="InterPro" id="IPR000182">
    <property type="entry name" value="GNAT_dom"/>
</dbReference>
<keyword evidence="1" id="KW-0808">Transferase</keyword>
<dbReference type="CDD" id="cd04301">
    <property type="entry name" value="NAT_SF"/>
    <property type="match status" value="1"/>
</dbReference>
<name>A0A0A1TD74_9HYPO</name>
<protein>
    <recommendedName>
        <fullName evidence="3">N-acetyltransferase domain-containing protein</fullName>
    </recommendedName>
</protein>
<feature type="domain" description="N-acetyltransferase" evidence="3">
    <location>
        <begin position="18"/>
        <end position="155"/>
    </location>
</feature>
<evidence type="ECO:0000313" key="5">
    <source>
        <dbReference type="Proteomes" id="UP000039046"/>
    </source>
</evidence>
<dbReference type="Pfam" id="PF00583">
    <property type="entry name" value="Acetyltransf_1"/>
    <property type="match status" value="1"/>
</dbReference>
<organism evidence="4 5">
    <name type="scientific">[Torrubiella] hemipterigena</name>
    <dbReference type="NCBI Taxonomy" id="1531966"/>
    <lineage>
        <taxon>Eukaryota</taxon>
        <taxon>Fungi</taxon>
        <taxon>Dikarya</taxon>
        <taxon>Ascomycota</taxon>
        <taxon>Pezizomycotina</taxon>
        <taxon>Sordariomycetes</taxon>
        <taxon>Hypocreomycetidae</taxon>
        <taxon>Hypocreales</taxon>
        <taxon>Clavicipitaceae</taxon>
        <taxon>Clavicipitaceae incertae sedis</taxon>
        <taxon>'Torrubiella' clade</taxon>
    </lineage>
</organism>
<dbReference type="InterPro" id="IPR016181">
    <property type="entry name" value="Acyl_CoA_acyltransferase"/>
</dbReference>
<keyword evidence="5" id="KW-1185">Reference proteome</keyword>
<dbReference type="InterPro" id="IPR051016">
    <property type="entry name" value="Diverse_Substrate_AcTransf"/>
</dbReference>
<dbReference type="HOGENOM" id="CLU_013985_32_1_1"/>
<sequence length="155" mass="17681">MMKSAAAKAVQIGPILATDFPSWSKLFHAYVDFYKSSLPDEQYKSTFARLTDPKTDLSGLALREEGPDGKLIGIMHFFPHQTPWSEKQIMHINDLFVDPEYRGNGYGRRLIQEAGRIAKEQGCLRVQWATQHGNPARKLYDELGVCNFVEYRMAI</sequence>
<dbReference type="PANTHER" id="PTHR10545">
    <property type="entry name" value="DIAMINE N-ACETYLTRANSFERASE"/>
    <property type="match status" value="1"/>
</dbReference>
<evidence type="ECO:0000256" key="1">
    <source>
        <dbReference type="ARBA" id="ARBA00022679"/>
    </source>
</evidence>
<keyword evidence="2" id="KW-0012">Acyltransferase</keyword>
<evidence type="ECO:0000259" key="3">
    <source>
        <dbReference type="PROSITE" id="PS51186"/>
    </source>
</evidence>
<evidence type="ECO:0000256" key="2">
    <source>
        <dbReference type="ARBA" id="ARBA00023315"/>
    </source>
</evidence>
<reference evidence="4 5" key="1">
    <citation type="journal article" date="2015" name="Genome Announc.">
        <title>Draft Genome Sequence and Gene Annotation of the Entomopathogenic Fungus Verticillium hemipterigenum.</title>
        <authorList>
            <person name="Horn F."/>
            <person name="Habel A."/>
            <person name="Scharf D.H."/>
            <person name="Dworschak J."/>
            <person name="Brakhage A.A."/>
            <person name="Guthke R."/>
            <person name="Hertweck C."/>
            <person name="Linde J."/>
        </authorList>
    </citation>
    <scope>NUCLEOTIDE SEQUENCE [LARGE SCALE GENOMIC DNA]</scope>
</reference>
<dbReference type="PROSITE" id="PS51186">
    <property type="entry name" value="GNAT"/>
    <property type="match status" value="1"/>
</dbReference>
<dbReference type="Gene3D" id="3.40.630.30">
    <property type="match status" value="1"/>
</dbReference>
<dbReference type="SUPFAM" id="SSF55729">
    <property type="entry name" value="Acyl-CoA N-acyltransferases (Nat)"/>
    <property type="match status" value="1"/>
</dbReference>
<dbReference type="OrthoDB" id="9975416at2759"/>
<evidence type="ECO:0000313" key="4">
    <source>
        <dbReference type="EMBL" id="CEJ92704.1"/>
    </source>
</evidence>
<dbReference type="GO" id="GO:0008080">
    <property type="term" value="F:N-acetyltransferase activity"/>
    <property type="evidence" value="ECO:0007669"/>
    <property type="project" value="TreeGrafter"/>
</dbReference>
<dbReference type="Proteomes" id="UP000039046">
    <property type="component" value="Unassembled WGS sequence"/>
</dbReference>